<accession>A0A3L8S2K4</accession>
<organism evidence="2 3">
    <name type="scientific">Chloebia gouldiae</name>
    <name type="common">Gouldian finch</name>
    <name type="synonym">Erythrura gouldiae</name>
    <dbReference type="NCBI Taxonomy" id="44316"/>
    <lineage>
        <taxon>Eukaryota</taxon>
        <taxon>Metazoa</taxon>
        <taxon>Chordata</taxon>
        <taxon>Craniata</taxon>
        <taxon>Vertebrata</taxon>
        <taxon>Euteleostomi</taxon>
        <taxon>Archelosauria</taxon>
        <taxon>Archosauria</taxon>
        <taxon>Dinosauria</taxon>
        <taxon>Saurischia</taxon>
        <taxon>Theropoda</taxon>
        <taxon>Coelurosauria</taxon>
        <taxon>Aves</taxon>
        <taxon>Neognathae</taxon>
        <taxon>Neoaves</taxon>
        <taxon>Telluraves</taxon>
        <taxon>Australaves</taxon>
        <taxon>Passeriformes</taxon>
        <taxon>Passeroidea</taxon>
        <taxon>Passeridae</taxon>
        <taxon>Chloebia</taxon>
    </lineage>
</organism>
<feature type="region of interest" description="Disordered" evidence="1">
    <location>
        <begin position="52"/>
        <end position="107"/>
    </location>
</feature>
<dbReference type="AlphaFoldDB" id="A0A3L8S2K4"/>
<evidence type="ECO:0000313" key="3">
    <source>
        <dbReference type="Proteomes" id="UP000276834"/>
    </source>
</evidence>
<proteinExistence type="predicted"/>
<evidence type="ECO:0000313" key="2">
    <source>
        <dbReference type="EMBL" id="RLV94244.1"/>
    </source>
</evidence>
<comment type="caution">
    <text evidence="2">The sequence shown here is derived from an EMBL/GenBank/DDBJ whole genome shotgun (WGS) entry which is preliminary data.</text>
</comment>
<reference evidence="2 3" key="1">
    <citation type="journal article" date="2018" name="Proc. R. Soc. B">
        <title>A non-coding region near Follistatin controls head colour polymorphism in the Gouldian finch.</title>
        <authorList>
            <person name="Toomey M.B."/>
            <person name="Marques C.I."/>
            <person name="Andrade P."/>
            <person name="Araujo P.M."/>
            <person name="Sabatino S."/>
            <person name="Gazda M.A."/>
            <person name="Afonso S."/>
            <person name="Lopes R.J."/>
            <person name="Corbo J.C."/>
            <person name="Carneiro M."/>
        </authorList>
    </citation>
    <scope>NUCLEOTIDE SEQUENCE [LARGE SCALE GENOMIC DNA]</scope>
    <source>
        <strain evidence="2">Red01</strain>
        <tissue evidence="2">Muscle</tissue>
    </source>
</reference>
<sequence>MNSHVWVQPATLLVELLTKRGLNSISEVMRSLGLEEVELYVLLGATTASAAELSPRSGQPGLGWELSRQHGSTGGKGHGGHREGIQAPAPLPTDSDSGTLWSPQSQHGADISNRANCLGLPGTAMSYGLQQQSSGITARRTCTKVRCPELCQASCSLLRPWAGASAPHSDCAHGSAAADPEGLRSCHQRPEFLEEKVCEREDKCGAVEHVQPFSTGVEEFTVTAEIKPSLLVGPKLPLPHQPPPLLHTKCEQKQLEINISCFLCTSPEGRAIGIVYAIPQHQQTQVSDKTGVFSHWLRTQLRCKSFVASDPEEAMEIKAAQQRGNAQLGALSPLLEVLSAVFPCKGVSAHLSAYRQRHTETLIHSPQNTGEGCFPKVYGFSSNQGSPGWPEYIYVLLQSKGLSGNLL</sequence>
<dbReference type="Proteomes" id="UP000276834">
    <property type="component" value="Unassembled WGS sequence"/>
</dbReference>
<keyword evidence="3" id="KW-1185">Reference proteome</keyword>
<evidence type="ECO:0000256" key="1">
    <source>
        <dbReference type="SAM" id="MobiDB-lite"/>
    </source>
</evidence>
<feature type="compositionally biased region" description="Polar residues" evidence="1">
    <location>
        <begin position="94"/>
        <end position="107"/>
    </location>
</feature>
<gene>
    <name evidence="2" type="ORF">DV515_00013233</name>
</gene>
<protein>
    <submittedName>
        <fullName evidence="2">Uncharacterized protein</fullName>
    </submittedName>
</protein>
<name>A0A3L8S2K4_CHLGU</name>
<dbReference type="EMBL" id="QUSF01000086">
    <property type="protein sequence ID" value="RLV94244.1"/>
    <property type="molecule type" value="Genomic_DNA"/>
</dbReference>